<sequence>MEPEGNNSFSSISKIIFVFLLITILFSASFIVVLLFRKSANSKTTNTTAGTDEQRDFPLNNSKTPTPAPTLKKGGEVVSEGILLKYPIEHQSYSNELYIKKDNGLEHVIDITELVKNPNFNLKDGYLNKKVRVTGYLIPVAPLPESPYPFETRLRVEKMEILLD</sequence>
<reference evidence="3 4" key="1">
    <citation type="journal article" date="2016" name="Nat. Commun.">
        <title>Thousands of microbial genomes shed light on interconnected biogeochemical processes in an aquifer system.</title>
        <authorList>
            <person name="Anantharaman K."/>
            <person name="Brown C.T."/>
            <person name="Hug L.A."/>
            <person name="Sharon I."/>
            <person name="Castelle C.J."/>
            <person name="Probst A.J."/>
            <person name="Thomas B.C."/>
            <person name="Singh A."/>
            <person name="Wilkins M.J."/>
            <person name="Karaoz U."/>
            <person name="Brodie E.L."/>
            <person name="Williams K.H."/>
            <person name="Hubbard S.S."/>
            <person name="Banfield J.F."/>
        </authorList>
    </citation>
    <scope>NUCLEOTIDE SEQUENCE [LARGE SCALE GENOMIC DNA]</scope>
</reference>
<gene>
    <name evidence="3" type="ORF">A2210_00115</name>
</gene>
<dbReference type="AlphaFoldDB" id="A0A1F8CM20"/>
<evidence type="ECO:0000313" key="4">
    <source>
        <dbReference type="Proteomes" id="UP000177855"/>
    </source>
</evidence>
<keyword evidence="2" id="KW-0812">Transmembrane</keyword>
<evidence type="ECO:0000256" key="1">
    <source>
        <dbReference type="SAM" id="MobiDB-lite"/>
    </source>
</evidence>
<feature type="region of interest" description="Disordered" evidence="1">
    <location>
        <begin position="43"/>
        <end position="71"/>
    </location>
</feature>
<proteinExistence type="predicted"/>
<comment type="caution">
    <text evidence="3">The sequence shown here is derived from an EMBL/GenBank/DDBJ whole genome shotgun (WGS) entry which is preliminary data.</text>
</comment>
<feature type="transmembrane region" description="Helical" evidence="2">
    <location>
        <begin position="15"/>
        <end position="36"/>
    </location>
</feature>
<organism evidence="3 4">
    <name type="scientific">Candidatus Woesebacteria bacterium RIFOXYA1_FULL_40_18</name>
    <dbReference type="NCBI Taxonomy" id="1802532"/>
    <lineage>
        <taxon>Bacteria</taxon>
        <taxon>Candidatus Woeseibacteriota</taxon>
    </lineage>
</organism>
<evidence type="ECO:0000256" key="2">
    <source>
        <dbReference type="SAM" id="Phobius"/>
    </source>
</evidence>
<evidence type="ECO:0000313" key="3">
    <source>
        <dbReference type="EMBL" id="OGM76919.1"/>
    </source>
</evidence>
<keyword evidence="2" id="KW-0472">Membrane</keyword>
<accession>A0A1F8CM20</accession>
<dbReference type="Proteomes" id="UP000177855">
    <property type="component" value="Unassembled WGS sequence"/>
</dbReference>
<name>A0A1F8CM20_9BACT</name>
<keyword evidence="2" id="KW-1133">Transmembrane helix</keyword>
<protein>
    <submittedName>
        <fullName evidence="3">Uncharacterized protein</fullName>
    </submittedName>
</protein>
<dbReference type="STRING" id="1802532.A2210_00115"/>
<dbReference type="EMBL" id="MGHS01000015">
    <property type="protein sequence ID" value="OGM76919.1"/>
    <property type="molecule type" value="Genomic_DNA"/>
</dbReference>